<dbReference type="EMBL" id="CP157675">
    <property type="protein sequence ID" value="XBP70379.1"/>
    <property type="molecule type" value="Genomic_DNA"/>
</dbReference>
<organism evidence="1">
    <name type="scientific">Polaromonas hydrogenivorans</name>
    <dbReference type="NCBI Taxonomy" id="335476"/>
    <lineage>
        <taxon>Bacteria</taxon>
        <taxon>Pseudomonadati</taxon>
        <taxon>Pseudomonadota</taxon>
        <taxon>Betaproteobacteria</taxon>
        <taxon>Burkholderiales</taxon>
        <taxon>Comamonadaceae</taxon>
        <taxon>Polaromonas</taxon>
    </lineage>
</organism>
<reference evidence="1" key="1">
    <citation type="submission" date="2024-05" db="EMBL/GenBank/DDBJ databases">
        <authorList>
            <person name="Bunk B."/>
            <person name="Swiderski J."/>
            <person name="Sproer C."/>
            <person name="Thiel V."/>
        </authorList>
    </citation>
    <scope>NUCLEOTIDE SEQUENCE</scope>
    <source>
        <strain evidence="1">DSM 17735</strain>
    </source>
</reference>
<proteinExistence type="predicted"/>
<evidence type="ECO:0000313" key="1">
    <source>
        <dbReference type="EMBL" id="XBP70379.1"/>
    </source>
</evidence>
<gene>
    <name evidence="1" type="ORF">ABLV49_00640</name>
</gene>
<accession>A0AAU7LRV6</accession>
<protein>
    <submittedName>
        <fullName evidence="1">SIR2 family protein</fullName>
    </submittedName>
</protein>
<dbReference type="Pfam" id="PF13289">
    <property type="entry name" value="SIR2_2"/>
    <property type="match status" value="1"/>
</dbReference>
<sequence length="466" mass="52473">MPNYAQYQQEIKEDIAATLKAAQCQPILFVGSGFSLRYANGPSWEVLLRQLGAMCPLIDKDFAYYKQKYDGDLCKLGSLFAEHYFEWAWSSEGKKHFPPALFSPGMPRDFYFKYAAAEMLASLKLEDSTLSEELAAFKAIGPHAVITTNYDTLLEPIFPKYDVVVGQDVFRTSPLSVGEIFKIHGSIADPSSLVLVQEDYDDFEKDKKYLSAKLLTYFVEHPLLFIGYSASDANIRNVLYDMSRMFKPSMMLIPNIYILQWDKNQNENSYPPREYVLEVGDGVNVRIKSITAKSYEWVYQAFGAGGTMEKVDLKALRSLMARMVNLIRTDIPTKNVQINYAALEKAISDGDSFANLFGVTNLNDPAAANANHPYTATMLTRELKLSHWSKANKLIEQVKKDHGYDIKANDNIYHVRIKSGDAESSAVRKYSANLVALLNKVMLGEEYKLPAHLLAEVHAINDAPVP</sequence>
<dbReference type="AlphaFoldDB" id="A0AAU7LRV6"/>
<name>A0AAU7LRV6_9BURK</name>
<dbReference type="RefSeq" id="WP_349279705.1">
    <property type="nucleotide sequence ID" value="NZ_CBCSCU010000013.1"/>
</dbReference>